<keyword evidence="3" id="KW-0813">Transport</keyword>
<dbReference type="RefSeq" id="XP_033668733.1">
    <property type="nucleotide sequence ID" value="XM_033812475.1"/>
</dbReference>
<organism evidence="10 11">
    <name type="scientific">Zasmidium cellare ATCC 36951</name>
    <dbReference type="NCBI Taxonomy" id="1080233"/>
    <lineage>
        <taxon>Eukaryota</taxon>
        <taxon>Fungi</taxon>
        <taxon>Dikarya</taxon>
        <taxon>Ascomycota</taxon>
        <taxon>Pezizomycotina</taxon>
        <taxon>Dothideomycetes</taxon>
        <taxon>Dothideomycetidae</taxon>
        <taxon>Mycosphaerellales</taxon>
        <taxon>Mycosphaerellaceae</taxon>
        <taxon>Zasmidium</taxon>
    </lineage>
</organism>
<comment type="subcellular location">
    <subcellularLocation>
        <location evidence="1">Membrane</location>
        <topology evidence="1">Multi-pass membrane protein</topology>
    </subcellularLocation>
</comment>
<feature type="compositionally biased region" description="Basic and acidic residues" evidence="7">
    <location>
        <begin position="7"/>
        <end position="18"/>
    </location>
</feature>
<feature type="transmembrane region" description="Helical" evidence="8">
    <location>
        <begin position="46"/>
        <end position="66"/>
    </location>
</feature>
<feature type="region of interest" description="Disordered" evidence="7">
    <location>
        <begin position="1"/>
        <end position="37"/>
    </location>
</feature>
<keyword evidence="11" id="KW-1185">Reference proteome</keyword>
<dbReference type="GO" id="GO:0022857">
    <property type="term" value="F:transmembrane transporter activity"/>
    <property type="evidence" value="ECO:0007669"/>
    <property type="project" value="InterPro"/>
</dbReference>
<evidence type="ECO:0000256" key="7">
    <source>
        <dbReference type="SAM" id="MobiDB-lite"/>
    </source>
</evidence>
<dbReference type="PROSITE" id="PS50850">
    <property type="entry name" value="MFS"/>
    <property type="match status" value="1"/>
</dbReference>
<dbReference type="Pfam" id="PF07690">
    <property type="entry name" value="MFS_1"/>
    <property type="match status" value="1"/>
</dbReference>
<name>A0A6A6CKW1_ZASCE</name>
<dbReference type="Gene3D" id="1.20.1250.20">
    <property type="entry name" value="MFS general substrate transporter like domains"/>
    <property type="match status" value="1"/>
</dbReference>
<keyword evidence="4 8" id="KW-0812">Transmembrane</keyword>
<keyword evidence="6 8" id="KW-0472">Membrane</keyword>
<feature type="domain" description="Major facilitator superfamily (MFS) profile" evidence="9">
    <location>
        <begin position="49"/>
        <end position="549"/>
    </location>
</feature>
<dbReference type="PANTHER" id="PTHR23501">
    <property type="entry name" value="MAJOR FACILITATOR SUPERFAMILY"/>
    <property type="match status" value="1"/>
</dbReference>
<keyword evidence="5 8" id="KW-1133">Transmembrane helix</keyword>
<feature type="transmembrane region" description="Helical" evidence="8">
    <location>
        <begin position="316"/>
        <end position="336"/>
    </location>
</feature>
<comment type="similarity">
    <text evidence="2">Belongs to the major facilitator superfamily. TCR/Tet family.</text>
</comment>
<feature type="transmembrane region" description="Helical" evidence="8">
    <location>
        <begin position="275"/>
        <end position="296"/>
    </location>
</feature>
<dbReference type="SUPFAM" id="SSF103473">
    <property type="entry name" value="MFS general substrate transporter"/>
    <property type="match status" value="1"/>
</dbReference>
<proteinExistence type="inferred from homology"/>
<feature type="transmembrane region" description="Helical" evidence="8">
    <location>
        <begin position="348"/>
        <end position="373"/>
    </location>
</feature>
<reference evidence="10" key="1">
    <citation type="journal article" date="2020" name="Stud. Mycol.">
        <title>101 Dothideomycetes genomes: a test case for predicting lifestyles and emergence of pathogens.</title>
        <authorList>
            <person name="Haridas S."/>
            <person name="Albert R."/>
            <person name="Binder M."/>
            <person name="Bloem J."/>
            <person name="Labutti K."/>
            <person name="Salamov A."/>
            <person name="Andreopoulos B."/>
            <person name="Baker S."/>
            <person name="Barry K."/>
            <person name="Bills G."/>
            <person name="Bluhm B."/>
            <person name="Cannon C."/>
            <person name="Castanera R."/>
            <person name="Culley D."/>
            <person name="Daum C."/>
            <person name="Ezra D."/>
            <person name="Gonzalez J."/>
            <person name="Henrissat B."/>
            <person name="Kuo A."/>
            <person name="Liang C."/>
            <person name="Lipzen A."/>
            <person name="Lutzoni F."/>
            <person name="Magnuson J."/>
            <person name="Mondo S."/>
            <person name="Nolan M."/>
            <person name="Ohm R."/>
            <person name="Pangilinan J."/>
            <person name="Park H.-J."/>
            <person name="Ramirez L."/>
            <person name="Alfaro M."/>
            <person name="Sun H."/>
            <person name="Tritt A."/>
            <person name="Yoshinaga Y."/>
            <person name="Zwiers L.-H."/>
            <person name="Turgeon B."/>
            <person name="Goodwin S."/>
            <person name="Spatafora J."/>
            <person name="Crous P."/>
            <person name="Grigoriev I."/>
        </authorList>
    </citation>
    <scope>NUCLEOTIDE SEQUENCE</scope>
    <source>
        <strain evidence="10">ATCC 36951</strain>
    </source>
</reference>
<protein>
    <recommendedName>
        <fullName evidence="9">Major facilitator superfamily (MFS) profile domain-containing protein</fullName>
    </recommendedName>
</protein>
<feature type="transmembrane region" description="Helical" evidence="8">
    <location>
        <begin position="243"/>
        <end position="263"/>
    </location>
</feature>
<evidence type="ECO:0000256" key="5">
    <source>
        <dbReference type="ARBA" id="ARBA00022989"/>
    </source>
</evidence>
<evidence type="ECO:0000256" key="8">
    <source>
        <dbReference type="SAM" id="Phobius"/>
    </source>
</evidence>
<evidence type="ECO:0000256" key="4">
    <source>
        <dbReference type="ARBA" id="ARBA00022692"/>
    </source>
</evidence>
<accession>A0A6A6CKW1</accession>
<evidence type="ECO:0000256" key="2">
    <source>
        <dbReference type="ARBA" id="ARBA00007520"/>
    </source>
</evidence>
<evidence type="ECO:0000256" key="6">
    <source>
        <dbReference type="ARBA" id="ARBA00023136"/>
    </source>
</evidence>
<feature type="compositionally biased region" description="Polar residues" evidence="7">
    <location>
        <begin position="19"/>
        <end position="28"/>
    </location>
</feature>
<evidence type="ECO:0000313" key="11">
    <source>
        <dbReference type="Proteomes" id="UP000799537"/>
    </source>
</evidence>
<feature type="transmembrane region" description="Helical" evidence="8">
    <location>
        <begin position="113"/>
        <end position="133"/>
    </location>
</feature>
<evidence type="ECO:0000313" key="10">
    <source>
        <dbReference type="EMBL" id="KAF2167844.1"/>
    </source>
</evidence>
<evidence type="ECO:0000256" key="3">
    <source>
        <dbReference type="ARBA" id="ARBA00022448"/>
    </source>
</evidence>
<dbReference type="AlphaFoldDB" id="A0A6A6CKW1"/>
<dbReference type="InterPro" id="IPR020846">
    <property type="entry name" value="MFS_dom"/>
</dbReference>
<feature type="transmembrane region" description="Helical" evidence="8">
    <location>
        <begin position="203"/>
        <end position="222"/>
    </location>
</feature>
<dbReference type="FunFam" id="1.20.1250.20:FF:000429">
    <property type="entry name" value="MFS drug efflux transporter, putative"/>
    <property type="match status" value="1"/>
</dbReference>
<dbReference type="Proteomes" id="UP000799537">
    <property type="component" value="Unassembled WGS sequence"/>
</dbReference>
<dbReference type="EMBL" id="ML993592">
    <property type="protein sequence ID" value="KAF2167844.1"/>
    <property type="molecule type" value="Genomic_DNA"/>
</dbReference>
<evidence type="ECO:0000256" key="1">
    <source>
        <dbReference type="ARBA" id="ARBA00004141"/>
    </source>
</evidence>
<feature type="transmembrane region" description="Helical" evidence="8">
    <location>
        <begin position="526"/>
        <end position="544"/>
    </location>
</feature>
<gene>
    <name evidence="10" type="ORF">M409DRAFT_53803</name>
</gene>
<dbReference type="GO" id="GO:0005886">
    <property type="term" value="C:plasma membrane"/>
    <property type="evidence" value="ECO:0007669"/>
    <property type="project" value="TreeGrafter"/>
</dbReference>
<feature type="transmembrane region" description="Helical" evidence="8">
    <location>
        <begin position="380"/>
        <end position="398"/>
    </location>
</feature>
<feature type="transmembrane region" description="Helical" evidence="8">
    <location>
        <begin position="86"/>
        <end position="106"/>
    </location>
</feature>
<dbReference type="PANTHER" id="PTHR23501:SF12">
    <property type="entry name" value="MAJOR FACILITATOR SUPERFAMILY (MFS) PROFILE DOMAIN-CONTAINING PROTEIN-RELATED"/>
    <property type="match status" value="1"/>
</dbReference>
<feature type="transmembrane region" description="Helical" evidence="8">
    <location>
        <begin position="172"/>
        <end position="197"/>
    </location>
</feature>
<evidence type="ECO:0000259" key="9">
    <source>
        <dbReference type="PROSITE" id="PS50850"/>
    </source>
</evidence>
<dbReference type="OrthoDB" id="10021397at2759"/>
<dbReference type="InterPro" id="IPR011701">
    <property type="entry name" value="MFS"/>
</dbReference>
<feature type="transmembrane region" description="Helical" evidence="8">
    <location>
        <begin position="410"/>
        <end position="431"/>
    </location>
</feature>
<dbReference type="InterPro" id="IPR036259">
    <property type="entry name" value="MFS_trans_sf"/>
</dbReference>
<feature type="transmembrane region" description="Helical" evidence="8">
    <location>
        <begin position="139"/>
        <end position="160"/>
    </location>
</feature>
<sequence length="559" mass="60053">MSGQLEEQEKSSLDRYDQEASTEGTASPHNEKEEEPPARSVHGYKWALVCISLYLSSFLYGLDTTIAADIQAAVIEEFDDVSQLTWIGTGFPLGSVSMTLLMGSCFSRFDMKWLYIGSFLVFEAASALCGAAPDMNALIVGRVIAGLGGSGIYLGNLNYFSVCTTNKERGTYIAGVGFIWGLGSILGPVIGGAFSISSATWRWSFYINLVFAVVCAPVYLFYLPSVSQQPNVPVVQKLKTIDWVGALLWMGFVNAFTIVLTFAGNAWPWKDGRTIATWIAFGVVLAIFIVQQYFALLTTKENRIFPGHLMNSRSQILLYMGTAAATTNLFVPTYYIPIFFQFTNGDSAIMAAVRLLPFILVLIAVNMISGIVLPRIGYYWILYLTTGVFMVIGGSLMLTVDINTGAGNIYGYSVLIAIGSGLTIQTGYAVATMKRGLDGYPEDVPNVVAFQNTAQLGSTLIALVISGQVFQTFAFNGLSRVLAGLNLTDQEIRSAISGTHSAVFESLDAAQREGASGAVTSAIGRVWALSAAAGVVSLVIAPFMKKERLMGLQASAGGG</sequence>
<dbReference type="GeneID" id="54565747"/>